<evidence type="ECO:0000313" key="2">
    <source>
        <dbReference type="EMBL" id="GJM54340.1"/>
    </source>
</evidence>
<protein>
    <recommendedName>
        <fullName evidence="5">Lipoprotein</fullName>
    </recommendedName>
</protein>
<reference evidence="1 4" key="1">
    <citation type="submission" date="2021-11" db="EMBL/GenBank/DDBJ databases">
        <title>Draft genome sequence of Capnocytophaga sp. strain KC07075 isolated from cat oral cavity.</title>
        <authorList>
            <person name="Suzuki M."/>
            <person name="Imaoka K."/>
            <person name="Kimura M."/>
            <person name="Morikawa S."/>
            <person name="Maeda K."/>
        </authorList>
    </citation>
    <scope>NUCLEOTIDE SEQUENCE</scope>
    <source>
        <strain evidence="1">KC07075</strain>
        <strain evidence="2 4">KC07079</strain>
    </source>
</reference>
<dbReference type="EMBL" id="BQKA01000093">
    <property type="protein sequence ID" value="GJM51670.1"/>
    <property type="molecule type" value="Genomic_DNA"/>
</dbReference>
<evidence type="ECO:0000313" key="3">
    <source>
        <dbReference type="Proteomes" id="UP001207736"/>
    </source>
</evidence>
<dbReference type="EMBL" id="BQKB01000097">
    <property type="protein sequence ID" value="GJM54340.1"/>
    <property type="molecule type" value="Genomic_DNA"/>
</dbReference>
<evidence type="ECO:0000313" key="4">
    <source>
        <dbReference type="Proteomes" id="UP001208692"/>
    </source>
</evidence>
<dbReference type="AlphaFoldDB" id="A0AAV5B0T4"/>
<proteinExistence type="predicted"/>
<dbReference type="Proteomes" id="UP001208692">
    <property type="component" value="Unassembled WGS sequence"/>
</dbReference>
<dbReference type="RefSeq" id="WP_264847743.1">
    <property type="nucleotide sequence ID" value="NZ_BPMA01000072.1"/>
</dbReference>
<accession>A0AAV5B0T4</accession>
<organism evidence="1 3">
    <name type="scientific">Capnocytophaga catalasegens</name>
    <dbReference type="NCBI Taxonomy" id="1004260"/>
    <lineage>
        <taxon>Bacteria</taxon>
        <taxon>Pseudomonadati</taxon>
        <taxon>Bacteroidota</taxon>
        <taxon>Flavobacteriia</taxon>
        <taxon>Flavobacteriales</taxon>
        <taxon>Flavobacteriaceae</taxon>
        <taxon>Capnocytophaga</taxon>
    </lineage>
</organism>
<evidence type="ECO:0008006" key="5">
    <source>
        <dbReference type="Google" id="ProtNLM"/>
    </source>
</evidence>
<evidence type="ECO:0000313" key="1">
    <source>
        <dbReference type="EMBL" id="GJM51670.1"/>
    </source>
</evidence>
<sequence>MKNINITALLLLLLCSNCRNQCDRPPLVFAKKHSVTQKEENVQYNKNIDSILQLEKEQYPILVYKKENIEYKIFRYGEVGEYAGIYSDVELGSNVFYLKILKSNRVIDSLEIYKEEIGENVIRFKKIKLLDNKTIAISVSEVWEDRIGKESKIDSLYIYRIEKNNKLSILDKKETYRNIK</sequence>
<keyword evidence="4" id="KW-1185">Reference proteome</keyword>
<name>A0AAV5B0T4_9FLAO</name>
<comment type="caution">
    <text evidence="1">The sequence shown here is derived from an EMBL/GenBank/DDBJ whole genome shotgun (WGS) entry which is preliminary data.</text>
</comment>
<gene>
    <name evidence="1" type="ORF">RCZ15_26430</name>
    <name evidence="2" type="ORF">RCZ16_26560</name>
</gene>
<dbReference type="Proteomes" id="UP001207736">
    <property type="component" value="Unassembled WGS sequence"/>
</dbReference>